<name>A0ABP9RDQ8_9PSEU</name>
<sequence>MVAENPYTNTTVTTNGLHSALIGSTSSDRASSPGLNFGSGVAGRDGVVNHNPTAATAASADVVRTVTGSPKPINRSCMANVVATDPASPKLISASDAVGQSTRSPCSRRLSLLSSAQPSVWLNCLIQVEDATPSTNAATWNPTGPDTTANSA</sequence>
<evidence type="ECO:0000313" key="1">
    <source>
        <dbReference type="EMBL" id="GAA5175277.1"/>
    </source>
</evidence>
<organism evidence="1 2">
    <name type="scientific">Pseudonocardia eucalypti</name>
    <dbReference type="NCBI Taxonomy" id="648755"/>
    <lineage>
        <taxon>Bacteria</taxon>
        <taxon>Bacillati</taxon>
        <taxon>Actinomycetota</taxon>
        <taxon>Actinomycetes</taxon>
        <taxon>Pseudonocardiales</taxon>
        <taxon>Pseudonocardiaceae</taxon>
        <taxon>Pseudonocardia</taxon>
    </lineage>
</organism>
<dbReference type="EMBL" id="BAABJP010000064">
    <property type="protein sequence ID" value="GAA5175277.1"/>
    <property type="molecule type" value="Genomic_DNA"/>
</dbReference>
<proteinExistence type="predicted"/>
<keyword evidence="2" id="KW-1185">Reference proteome</keyword>
<comment type="caution">
    <text evidence="1">The sequence shown here is derived from an EMBL/GenBank/DDBJ whole genome shotgun (WGS) entry which is preliminary data.</text>
</comment>
<accession>A0ABP9RDQ8</accession>
<gene>
    <name evidence="1" type="ORF">GCM10023321_81020</name>
</gene>
<dbReference type="Proteomes" id="UP001428817">
    <property type="component" value="Unassembled WGS sequence"/>
</dbReference>
<reference evidence="2" key="1">
    <citation type="journal article" date="2019" name="Int. J. Syst. Evol. Microbiol.">
        <title>The Global Catalogue of Microorganisms (GCM) 10K type strain sequencing project: providing services to taxonomists for standard genome sequencing and annotation.</title>
        <authorList>
            <consortium name="The Broad Institute Genomics Platform"/>
            <consortium name="The Broad Institute Genome Sequencing Center for Infectious Disease"/>
            <person name="Wu L."/>
            <person name="Ma J."/>
        </authorList>
    </citation>
    <scope>NUCLEOTIDE SEQUENCE [LARGE SCALE GENOMIC DNA]</scope>
    <source>
        <strain evidence="2">JCM 18303</strain>
    </source>
</reference>
<evidence type="ECO:0000313" key="2">
    <source>
        <dbReference type="Proteomes" id="UP001428817"/>
    </source>
</evidence>
<protein>
    <submittedName>
        <fullName evidence="1">Uncharacterized protein</fullName>
    </submittedName>
</protein>